<evidence type="ECO:0000256" key="2">
    <source>
        <dbReference type="SAM" id="SignalP"/>
    </source>
</evidence>
<feature type="chain" id="PRO_5025349833" description="Secreted protein" evidence="2">
    <location>
        <begin position="21"/>
        <end position="139"/>
    </location>
</feature>
<keyword evidence="1" id="KW-0812">Transmembrane</keyword>
<accession>A0A6B0UTU1</accession>
<keyword evidence="2" id="KW-0732">Signal</keyword>
<feature type="signal peptide" evidence="2">
    <location>
        <begin position="1"/>
        <end position="20"/>
    </location>
</feature>
<reference evidence="3" key="1">
    <citation type="submission" date="2019-12" db="EMBL/GenBank/DDBJ databases">
        <title>An insight into the sialome of adult female Ixodes ricinus ticks feeding for 6 days.</title>
        <authorList>
            <person name="Perner J."/>
            <person name="Ribeiro J.M.C."/>
        </authorList>
    </citation>
    <scope>NUCLEOTIDE SEQUENCE</scope>
    <source>
        <strain evidence="3">Semi-engorged</strain>
        <tissue evidence="3">Salivary glands</tissue>
    </source>
</reference>
<sequence length="139" mass="14528">MAVLLSLMMKLASVPTQANATATSSATAAERVLKETAVTAFPWPSTTAATARPSWPQAASTYATCSEGSSLYRRLMASALFSLLILLCSGCIFLGKGGMISQLLIPSLISAFRIGPLCGLIPTLARIVLPVFVAHNLSI</sequence>
<feature type="transmembrane region" description="Helical" evidence="1">
    <location>
        <begin position="114"/>
        <end position="133"/>
    </location>
</feature>
<dbReference type="EMBL" id="GIFC01010858">
    <property type="protein sequence ID" value="MXU92941.1"/>
    <property type="molecule type" value="Transcribed_RNA"/>
</dbReference>
<feature type="transmembrane region" description="Helical" evidence="1">
    <location>
        <begin position="75"/>
        <end position="94"/>
    </location>
</feature>
<evidence type="ECO:0000313" key="3">
    <source>
        <dbReference type="EMBL" id="MXU92941.1"/>
    </source>
</evidence>
<keyword evidence="1" id="KW-0472">Membrane</keyword>
<evidence type="ECO:0000256" key="1">
    <source>
        <dbReference type="SAM" id="Phobius"/>
    </source>
</evidence>
<keyword evidence="1" id="KW-1133">Transmembrane helix</keyword>
<organism evidence="3">
    <name type="scientific">Ixodes ricinus</name>
    <name type="common">Common tick</name>
    <name type="synonym">Acarus ricinus</name>
    <dbReference type="NCBI Taxonomy" id="34613"/>
    <lineage>
        <taxon>Eukaryota</taxon>
        <taxon>Metazoa</taxon>
        <taxon>Ecdysozoa</taxon>
        <taxon>Arthropoda</taxon>
        <taxon>Chelicerata</taxon>
        <taxon>Arachnida</taxon>
        <taxon>Acari</taxon>
        <taxon>Parasitiformes</taxon>
        <taxon>Ixodida</taxon>
        <taxon>Ixodoidea</taxon>
        <taxon>Ixodidae</taxon>
        <taxon>Ixodinae</taxon>
        <taxon>Ixodes</taxon>
    </lineage>
</organism>
<dbReference type="AlphaFoldDB" id="A0A6B0UTU1"/>
<proteinExistence type="predicted"/>
<evidence type="ECO:0008006" key="4">
    <source>
        <dbReference type="Google" id="ProtNLM"/>
    </source>
</evidence>
<name>A0A6B0UTU1_IXORI</name>
<protein>
    <recommendedName>
        <fullName evidence="4">Secreted protein</fullName>
    </recommendedName>
</protein>